<dbReference type="PANTHER" id="PTHR11188:SF144">
    <property type="entry name" value="ARRESTIN C-TERMINAL-LIKE DOMAIN-CONTAINING PROTEIN"/>
    <property type="match status" value="1"/>
</dbReference>
<dbReference type="Pfam" id="PF00339">
    <property type="entry name" value="Arrestin_N"/>
    <property type="match status" value="1"/>
</dbReference>
<sequence>MDSVTRFELELDKDVYYAGETLSGRVVVSNTENIKVQGIRLLLRGKAHVEWKINKAGDRRIVKDDEYYIDEKKIVWGKDKNDADGGIPILPRGNHKYKFQFKLPESALTLLV</sequence>
<name>A0AA88XY53_PINIB</name>
<gene>
    <name evidence="3" type="ORF">FSP39_012489</name>
</gene>
<dbReference type="InterPro" id="IPR050357">
    <property type="entry name" value="Arrestin_domain-protein"/>
</dbReference>
<dbReference type="Gene3D" id="2.60.40.640">
    <property type="match status" value="1"/>
</dbReference>
<dbReference type="PANTHER" id="PTHR11188">
    <property type="entry name" value="ARRESTIN DOMAIN CONTAINING PROTEIN"/>
    <property type="match status" value="1"/>
</dbReference>
<dbReference type="InterPro" id="IPR014752">
    <property type="entry name" value="Arrestin-like_C"/>
</dbReference>
<proteinExistence type="inferred from homology"/>
<dbReference type="InterPro" id="IPR014756">
    <property type="entry name" value="Ig_E-set"/>
</dbReference>
<reference evidence="3" key="1">
    <citation type="submission" date="2019-08" db="EMBL/GenBank/DDBJ databases">
        <title>The improved chromosome-level genome for the pearl oyster Pinctada fucata martensii using PacBio sequencing and Hi-C.</title>
        <authorList>
            <person name="Zheng Z."/>
        </authorList>
    </citation>
    <scope>NUCLEOTIDE SEQUENCE</scope>
    <source>
        <strain evidence="3">ZZ-2019</strain>
        <tissue evidence="3">Adductor muscle</tissue>
    </source>
</reference>
<evidence type="ECO:0000259" key="2">
    <source>
        <dbReference type="Pfam" id="PF00339"/>
    </source>
</evidence>
<dbReference type="SUPFAM" id="SSF81296">
    <property type="entry name" value="E set domains"/>
    <property type="match status" value="1"/>
</dbReference>
<comment type="similarity">
    <text evidence="1">Belongs to the arrestin family.</text>
</comment>
<dbReference type="EMBL" id="VSWD01000010">
    <property type="protein sequence ID" value="KAK3090525.1"/>
    <property type="molecule type" value="Genomic_DNA"/>
</dbReference>
<dbReference type="GO" id="GO:0005737">
    <property type="term" value="C:cytoplasm"/>
    <property type="evidence" value="ECO:0007669"/>
    <property type="project" value="TreeGrafter"/>
</dbReference>
<dbReference type="AlphaFoldDB" id="A0AA88XY53"/>
<keyword evidence="4" id="KW-1185">Reference proteome</keyword>
<organism evidence="3 4">
    <name type="scientific">Pinctada imbricata</name>
    <name type="common">Atlantic pearl-oyster</name>
    <name type="synonym">Pinctada martensii</name>
    <dbReference type="NCBI Taxonomy" id="66713"/>
    <lineage>
        <taxon>Eukaryota</taxon>
        <taxon>Metazoa</taxon>
        <taxon>Spiralia</taxon>
        <taxon>Lophotrochozoa</taxon>
        <taxon>Mollusca</taxon>
        <taxon>Bivalvia</taxon>
        <taxon>Autobranchia</taxon>
        <taxon>Pteriomorphia</taxon>
        <taxon>Pterioida</taxon>
        <taxon>Pterioidea</taxon>
        <taxon>Pteriidae</taxon>
        <taxon>Pinctada</taxon>
    </lineage>
</organism>
<protein>
    <recommendedName>
        <fullName evidence="2">Arrestin-like N-terminal domain-containing protein</fullName>
    </recommendedName>
</protein>
<accession>A0AA88XY53</accession>
<dbReference type="InterPro" id="IPR011021">
    <property type="entry name" value="Arrestin-like_N"/>
</dbReference>
<dbReference type="GO" id="GO:0015031">
    <property type="term" value="P:protein transport"/>
    <property type="evidence" value="ECO:0007669"/>
    <property type="project" value="TreeGrafter"/>
</dbReference>
<comment type="caution">
    <text evidence="3">The sequence shown here is derived from an EMBL/GenBank/DDBJ whole genome shotgun (WGS) entry which is preliminary data.</text>
</comment>
<feature type="domain" description="Arrestin-like N-terminal" evidence="2">
    <location>
        <begin position="7"/>
        <end position="107"/>
    </location>
</feature>
<evidence type="ECO:0000313" key="3">
    <source>
        <dbReference type="EMBL" id="KAK3090525.1"/>
    </source>
</evidence>
<dbReference type="Proteomes" id="UP001186944">
    <property type="component" value="Unassembled WGS sequence"/>
</dbReference>
<evidence type="ECO:0000313" key="4">
    <source>
        <dbReference type="Proteomes" id="UP001186944"/>
    </source>
</evidence>
<evidence type="ECO:0000256" key="1">
    <source>
        <dbReference type="ARBA" id="ARBA00005298"/>
    </source>
</evidence>